<protein>
    <submittedName>
        <fullName evidence="1">Uncharacterized protein</fullName>
    </submittedName>
</protein>
<evidence type="ECO:0000313" key="2">
    <source>
        <dbReference type="Proteomes" id="UP000814033"/>
    </source>
</evidence>
<evidence type="ECO:0000313" key="1">
    <source>
        <dbReference type="EMBL" id="KAI0051724.1"/>
    </source>
</evidence>
<keyword evidence="2" id="KW-1185">Reference proteome</keyword>
<organism evidence="1 2">
    <name type="scientific">Auriscalpium vulgare</name>
    <dbReference type="NCBI Taxonomy" id="40419"/>
    <lineage>
        <taxon>Eukaryota</taxon>
        <taxon>Fungi</taxon>
        <taxon>Dikarya</taxon>
        <taxon>Basidiomycota</taxon>
        <taxon>Agaricomycotina</taxon>
        <taxon>Agaricomycetes</taxon>
        <taxon>Russulales</taxon>
        <taxon>Auriscalpiaceae</taxon>
        <taxon>Auriscalpium</taxon>
    </lineage>
</organism>
<comment type="caution">
    <text evidence="1">The sequence shown here is derived from an EMBL/GenBank/DDBJ whole genome shotgun (WGS) entry which is preliminary data.</text>
</comment>
<dbReference type="Proteomes" id="UP000814033">
    <property type="component" value="Unassembled WGS sequence"/>
</dbReference>
<gene>
    <name evidence="1" type="ORF">FA95DRAFT_1554255</name>
</gene>
<sequence length="204" mass="22647">MPKERRTRAYSHESSAKRSDKRRFAVQDNAVQHVDVGAELDAVANDLLRDADNDMPDSHILLKKKDKRQLKHELFIERLETSRSPYSKSHARRLKRKEKEQIGDGGMDGLKEALAAVQGGPVPNDNGAVDGADDGLHEAPAKPSRAGQIGEGKGAPLKKSQRKHALKAEQFRQPRIMANPDFAANPFKTIRTHAENTLVPHRSS</sequence>
<reference evidence="1" key="1">
    <citation type="submission" date="2021-02" db="EMBL/GenBank/DDBJ databases">
        <authorList>
            <consortium name="DOE Joint Genome Institute"/>
            <person name="Ahrendt S."/>
            <person name="Looney B.P."/>
            <person name="Miyauchi S."/>
            <person name="Morin E."/>
            <person name="Drula E."/>
            <person name="Courty P.E."/>
            <person name="Chicoki N."/>
            <person name="Fauchery L."/>
            <person name="Kohler A."/>
            <person name="Kuo A."/>
            <person name="Labutti K."/>
            <person name="Pangilinan J."/>
            <person name="Lipzen A."/>
            <person name="Riley R."/>
            <person name="Andreopoulos W."/>
            <person name="He G."/>
            <person name="Johnson J."/>
            <person name="Barry K.W."/>
            <person name="Grigoriev I.V."/>
            <person name="Nagy L."/>
            <person name="Hibbett D."/>
            <person name="Henrissat B."/>
            <person name="Matheny P.B."/>
            <person name="Labbe J."/>
            <person name="Martin F."/>
        </authorList>
    </citation>
    <scope>NUCLEOTIDE SEQUENCE</scope>
    <source>
        <strain evidence="1">FP105234-sp</strain>
    </source>
</reference>
<reference evidence="1" key="2">
    <citation type="journal article" date="2022" name="New Phytol.">
        <title>Evolutionary transition to the ectomycorrhizal habit in the genomes of a hyperdiverse lineage of mushroom-forming fungi.</title>
        <authorList>
            <person name="Looney B."/>
            <person name="Miyauchi S."/>
            <person name="Morin E."/>
            <person name="Drula E."/>
            <person name="Courty P.E."/>
            <person name="Kohler A."/>
            <person name="Kuo A."/>
            <person name="LaButti K."/>
            <person name="Pangilinan J."/>
            <person name="Lipzen A."/>
            <person name="Riley R."/>
            <person name="Andreopoulos W."/>
            <person name="He G."/>
            <person name="Johnson J."/>
            <person name="Nolan M."/>
            <person name="Tritt A."/>
            <person name="Barry K.W."/>
            <person name="Grigoriev I.V."/>
            <person name="Nagy L.G."/>
            <person name="Hibbett D."/>
            <person name="Henrissat B."/>
            <person name="Matheny P.B."/>
            <person name="Labbe J."/>
            <person name="Martin F.M."/>
        </authorList>
    </citation>
    <scope>NUCLEOTIDE SEQUENCE</scope>
    <source>
        <strain evidence="1">FP105234-sp</strain>
    </source>
</reference>
<name>A0ACB8S5F9_9AGAM</name>
<dbReference type="EMBL" id="MU275850">
    <property type="protein sequence ID" value="KAI0051724.1"/>
    <property type="molecule type" value="Genomic_DNA"/>
</dbReference>
<proteinExistence type="predicted"/>
<accession>A0ACB8S5F9</accession>